<keyword evidence="4" id="KW-1185">Reference proteome</keyword>
<evidence type="ECO:0000256" key="1">
    <source>
        <dbReference type="SAM" id="Phobius"/>
    </source>
</evidence>
<keyword evidence="1" id="KW-0472">Membrane</keyword>
<dbReference type="STRING" id="1073089.A0A1L9R7M9"/>
<gene>
    <name evidence="3" type="ORF">ASPWEDRAFT_118999</name>
</gene>
<keyword evidence="1" id="KW-0812">Transmembrane</keyword>
<dbReference type="VEuPathDB" id="FungiDB:ASPWEDRAFT_118999"/>
<dbReference type="Proteomes" id="UP000184383">
    <property type="component" value="Unassembled WGS sequence"/>
</dbReference>
<dbReference type="EMBL" id="KV878216">
    <property type="protein sequence ID" value="OJJ30887.1"/>
    <property type="molecule type" value="Genomic_DNA"/>
</dbReference>
<evidence type="ECO:0000313" key="3">
    <source>
        <dbReference type="EMBL" id="OJJ30887.1"/>
    </source>
</evidence>
<name>A0A1L9R7M9_ASPWE</name>
<keyword evidence="1" id="KW-1133">Transmembrane helix</keyword>
<evidence type="ECO:0000259" key="2">
    <source>
        <dbReference type="Pfam" id="PF04982"/>
    </source>
</evidence>
<dbReference type="GeneID" id="63744715"/>
<sequence>HSPAGVTALLPTTNDAIWGLSWYYLPVALLSSTMIMAVALMVNNIQRQYQVFWIGLPKLKQQAQSSTLPK</sequence>
<evidence type="ECO:0000313" key="4">
    <source>
        <dbReference type="Proteomes" id="UP000184383"/>
    </source>
</evidence>
<dbReference type="AlphaFoldDB" id="A0A1L9R7M9"/>
<dbReference type="RefSeq" id="XP_040684564.1">
    <property type="nucleotide sequence ID" value="XM_040828867.1"/>
</dbReference>
<proteinExistence type="predicted"/>
<accession>A0A1L9R7M9</accession>
<dbReference type="Pfam" id="PF04982">
    <property type="entry name" value="TM_HPP"/>
    <property type="match status" value="1"/>
</dbReference>
<protein>
    <recommendedName>
        <fullName evidence="2">HPP transmembrane region domain-containing protein</fullName>
    </recommendedName>
</protein>
<feature type="domain" description="HPP transmembrane region" evidence="2">
    <location>
        <begin position="1"/>
        <end position="49"/>
    </location>
</feature>
<dbReference type="InterPro" id="IPR058581">
    <property type="entry name" value="TM_HPP"/>
</dbReference>
<feature type="non-terminal residue" evidence="3">
    <location>
        <position position="1"/>
    </location>
</feature>
<dbReference type="OrthoDB" id="2016548at2759"/>
<reference evidence="4" key="1">
    <citation type="journal article" date="2017" name="Genome Biol.">
        <title>Comparative genomics reveals high biological diversity and specific adaptations in the industrially and medically important fungal genus Aspergillus.</title>
        <authorList>
            <person name="de Vries R.P."/>
            <person name="Riley R."/>
            <person name="Wiebenga A."/>
            <person name="Aguilar-Osorio G."/>
            <person name="Amillis S."/>
            <person name="Uchima C.A."/>
            <person name="Anderluh G."/>
            <person name="Asadollahi M."/>
            <person name="Askin M."/>
            <person name="Barry K."/>
            <person name="Battaglia E."/>
            <person name="Bayram O."/>
            <person name="Benocci T."/>
            <person name="Braus-Stromeyer S.A."/>
            <person name="Caldana C."/>
            <person name="Canovas D."/>
            <person name="Cerqueira G.C."/>
            <person name="Chen F."/>
            <person name="Chen W."/>
            <person name="Choi C."/>
            <person name="Clum A."/>
            <person name="Dos Santos R.A."/>
            <person name="Damasio A.R."/>
            <person name="Diallinas G."/>
            <person name="Emri T."/>
            <person name="Fekete E."/>
            <person name="Flipphi M."/>
            <person name="Freyberg S."/>
            <person name="Gallo A."/>
            <person name="Gournas C."/>
            <person name="Habgood R."/>
            <person name="Hainaut M."/>
            <person name="Harispe M.L."/>
            <person name="Henrissat B."/>
            <person name="Hilden K.S."/>
            <person name="Hope R."/>
            <person name="Hossain A."/>
            <person name="Karabika E."/>
            <person name="Karaffa L."/>
            <person name="Karanyi Z."/>
            <person name="Krasevec N."/>
            <person name="Kuo A."/>
            <person name="Kusch H."/>
            <person name="LaButti K."/>
            <person name="Lagendijk E.L."/>
            <person name="Lapidus A."/>
            <person name="Levasseur A."/>
            <person name="Lindquist E."/>
            <person name="Lipzen A."/>
            <person name="Logrieco A.F."/>
            <person name="MacCabe A."/>
            <person name="Maekelae M.R."/>
            <person name="Malavazi I."/>
            <person name="Melin P."/>
            <person name="Meyer V."/>
            <person name="Mielnichuk N."/>
            <person name="Miskei M."/>
            <person name="Molnar A.P."/>
            <person name="Mule G."/>
            <person name="Ngan C.Y."/>
            <person name="Orejas M."/>
            <person name="Orosz E."/>
            <person name="Ouedraogo J.P."/>
            <person name="Overkamp K.M."/>
            <person name="Park H.-S."/>
            <person name="Perrone G."/>
            <person name="Piumi F."/>
            <person name="Punt P.J."/>
            <person name="Ram A.F."/>
            <person name="Ramon A."/>
            <person name="Rauscher S."/>
            <person name="Record E."/>
            <person name="Riano-Pachon D.M."/>
            <person name="Robert V."/>
            <person name="Roehrig J."/>
            <person name="Ruller R."/>
            <person name="Salamov A."/>
            <person name="Salih N.S."/>
            <person name="Samson R.A."/>
            <person name="Sandor E."/>
            <person name="Sanguinetti M."/>
            <person name="Schuetze T."/>
            <person name="Sepcic K."/>
            <person name="Shelest E."/>
            <person name="Sherlock G."/>
            <person name="Sophianopoulou V."/>
            <person name="Squina F.M."/>
            <person name="Sun H."/>
            <person name="Susca A."/>
            <person name="Todd R.B."/>
            <person name="Tsang A."/>
            <person name="Unkles S.E."/>
            <person name="van de Wiele N."/>
            <person name="van Rossen-Uffink D."/>
            <person name="Oliveira J.V."/>
            <person name="Vesth T.C."/>
            <person name="Visser J."/>
            <person name="Yu J.-H."/>
            <person name="Zhou M."/>
            <person name="Andersen M.R."/>
            <person name="Archer D.B."/>
            <person name="Baker S.E."/>
            <person name="Benoit I."/>
            <person name="Brakhage A.A."/>
            <person name="Braus G.H."/>
            <person name="Fischer R."/>
            <person name="Frisvad J.C."/>
            <person name="Goldman G.H."/>
            <person name="Houbraken J."/>
            <person name="Oakley B."/>
            <person name="Pocsi I."/>
            <person name="Scazzocchio C."/>
            <person name="Seiboth B."/>
            <person name="vanKuyk P.A."/>
            <person name="Wortman J."/>
            <person name="Dyer P.S."/>
            <person name="Grigoriev I.V."/>
        </authorList>
    </citation>
    <scope>NUCLEOTIDE SEQUENCE [LARGE SCALE GENOMIC DNA]</scope>
    <source>
        <strain evidence="4">DTO 134E9</strain>
    </source>
</reference>
<feature type="transmembrane region" description="Helical" evidence="1">
    <location>
        <begin position="20"/>
        <end position="42"/>
    </location>
</feature>
<organism evidence="3 4">
    <name type="scientific">Aspergillus wentii DTO 134E9</name>
    <dbReference type="NCBI Taxonomy" id="1073089"/>
    <lineage>
        <taxon>Eukaryota</taxon>
        <taxon>Fungi</taxon>
        <taxon>Dikarya</taxon>
        <taxon>Ascomycota</taxon>
        <taxon>Pezizomycotina</taxon>
        <taxon>Eurotiomycetes</taxon>
        <taxon>Eurotiomycetidae</taxon>
        <taxon>Eurotiales</taxon>
        <taxon>Aspergillaceae</taxon>
        <taxon>Aspergillus</taxon>
        <taxon>Aspergillus subgen. Cremei</taxon>
    </lineage>
</organism>